<evidence type="ECO:0000259" key="3">
    <source>
        <dbReference type="Pfam" id="PF01103"/>
    </source>
</evidence>
<dbReference type="InterPro" id="IPR000184">
    <property type="entry name" value="Bac_surfAg_D15"/>
</dbReference>
<proteinExistence type="predicted"/>
<accession>A0A2X3F0P7</accession>
<dbReference type="Proteomes" id="UP000251123">
    <property type="component" value="Unassembled WGS sequence"/>
</dbReference>
<evidence type="ECO:0000256" key="2">
    <source>
        <dbReference type="ARBA" id="ARBA00023136"/>
    </source>
</evidence>
<dbReference type="Pfam" id="PF01103">
    <property type="entry name" value="Omp85"/>
    <property type="match status" value="1"/>
</dbReference>
<evidence type="ECO:0000256" key="1">
    <source>
        <dbReference type="ARBA" id="ARBA00004370"/>
    </source>
</evidence>
<gene>
    <name evidence="4" type="primary">yaeT_2</name>
    <name evidence="4" type="ORF">NCTC9601_05194</name>
</gene>
<dbReference type="Gene3D" id="2.40.160.50">
    <property type="entry name" value="membrane protein fhac: a member of the omp85/tpsb transporter family"/>
    <property type="match status" value="1"/>
</dbReference>
<keyword evidence="2" id="KW-0472">Membrane</keyword>
<feature type="domain" description="Bacterial surface antigen (D15)" evidence="3">
    <location>
        <begin position="35"/>
        <end position="77"/>
    </location>
</feature>
<reference evidence="4 5" key="1">
    <citation type="submission" date="2018-06" db="EMBL/GenBank/DDBJ databases">
        <authorList>
            <consortium name="Pathogen Informatics"/>
            <person name="Doyle S."/>
        </authorList>
    </citation>
    <scope>NUCLEOTIDE SEQUENCE [LARGE SCALE GENOMIC DNA]</scope>
    <source>
        <strain evidence="4 5">NCTC9601</strain>
    </source>
</reference>
<sequence>MVYKVKERNTGSFNVGLGFGTDSGVSYQLGVTQDNWLGTGNSVSFNGTRNSYQSYLELGATNPWFTVDGISLGGKIFL</sequence>
<dbReference type="AlphaFoldDB" id="A0A2X3F0P7"/>
<evidence type="ECO:0000313" key="5">
    <source>
        <dbReference type="Proteomes" id="UP000251123"/>
    </source>
</evidence>
<dbReference type="EMBL" id="UASN01000022">
    <property type="protein sequence ID" value="SQC18239.1"/>
    <property type="molecule type" value="Genomic_DNA"/>
</dbReference>
<organism evidence="4 5">
    <name type="scientific">Klebsiella pneumoniae</name>
    <dbReference type="NCBI Taxonomy" id="573"/>
    <lineage>
        <taxon>Bacteria</taxon>
        <taxon>Pseudomonadati</taxon>
        <taxon>Pseudomonadota</taxon>
        <taxon>Gammaproteobacteria</taxon>
        <taxon>Enterobacterales</taxon>
        <taxon>Enterobacteriaceae</taxon>
        <taxon>Klebsiella/Raoultella group</taxon>
        <taxon>Klebsiella</taxon>
        <taxon>Klebsiella pneumoniae complex</taxon>
    </lineage>
</organism>
<name>A0A2X3F0P7_KLEPN</name>
<protein>
    <submittedName>
        <fullName evidence="4">Outer membrane protein assembly factor YaeT</fullName>
    </submittedName>
</protein>
<evidence type="ECO:0000313" key="4">
    <source>
        <dbReference type="EMBL" id="SQC18239.1"/>
    </source>
</evidence>
<comment type="subcellular location">
    <subcellularLocation>
        <location evidence="1">Membrane</location>
    </subcellularLocation>
</comment>
<dbReference type="GO" id="GO:0019867">
    <property type="term" value="C:outer membrane"/>
    <property type="evidence" value="ECO:0007669"/>
    <property type="project" value="InterPro"/>
</dbReference>